<dbReference type="InterPro" id="IPR050180">
    <property type="entry name" value="RNR_Ribonuclease"/>
</dbReference>
<reference evidence="3" key="1">
    <citation type="submission" date="2022-10" db="EMBL/GenBank/DDBJ databases">
        <title>Adaptive evolution leads to modifications in subtelomeric GC content in a zoonotic Cryptosporidium species.</title>
        <authorList>
            <person name="Li J."/>
            <person name="Feng Y."/>
            <person name="Xiao L."/>
        </authorList>
    </citation>
    <scope>NUCLEOTIDE SEQUENCE</scope>
    <source>
        <strain evidence="3">25894</strain>
    </source>
</reference>
<organism evidence="3 4">
    <name type="scientific">Cryptosporidium canis</name>
    <dbReference type="NCBI Taxonomy" id="195482"/>
    <lineage>
        <taxon>Eukaryota</taxon>
        <taxon>Sar</taxon>
        <taxon>Alveolata</taxon>
        <taxon>Apicomplexa</taxon>
        <taxon>Conoidasida</taxon>
        <taxon>Coccidia</taxon>
        <taxon>Eucoccidiorida</taxon>
        <taxon>Eimeriorina</taxon>
        <taxon>Cryptosporidiidae</taxon>
        <taxon>Cryptosporidium</taxon>
    </lineage>
</organism>
<evidence type="ECO:0000256" key="1">
    <source>
        <dbReference type="SAM" id="MobiDB-lite"/>
    </source>
</evidence>
<gene>
    <name evidence="3" type="ORF">OJ252_3553</name>
</gene>
<evidence type="ECO:0000313" key="3">
    <source>
        <dbReference type="EMBL" id="KAJ1605149.1"/>
    </source>
</evidence>
<feature type="region of interest" description="Disordered" evidence="1">
    <location>
        <begin position="81"/>
        <end position="152"/>
    </location>
</feature>
<feature type="compositionally biased region" description="Basic and acidic residues" evidence="1">
    <location>
        <begin position="91"/>
        <end position="102"/>
    </location>
</feature>
<dbReference type="Proteomes" id="UP001071777">
    <property type="component" value="Unassembled WGS sequence"/>
</dbReference>
<dbReference type="SMART" id="SM00955">
    <property type="entry name" value="RNB"/>
    <property type="match status" value="1"/>
</dbReference>
<sequence>MANKKRMTNHSLPKNAIFGIYEGKIRFVNPVEAFVTIENGEDDHFEIYVFTRNSINGAMHGDVVQVKAIEIFEARFNRRKKTASGGNTCEEPAKPQAQKDVENEPNPGQESPSKSDEEPNLGEDTSDEESPDRESPSKSESKPETDSKRPKPRYVGKVLKIVESVTKRAPIVGLLRPASYSAKKKGASKKKDPSVSEATIRSFLKGTGVNDNELKIRFTEPCADIPIETKRYSFVPIRRVYPIIHVQVNRRDLLNLIGNQNKTMRSNFLFGIVIDVHPTTHNRSVRLARFYGSCTSMSAVMLGLLDGFGLNSHMRAKGQSNRASIQLSAESYDWETQSDRKLFDPKEYRVLTIDPPSARDLDDAIHIQFDNESKTYEVGIHIADVYHFLRANKGLLEDKVKELCTSVYLPHTSLPMLPPELSSDLCSLLPSQKRPTLSVVIRVSQSGEVVGEPQFLHGIIQSTARFSYDDVDTLFEIMDELDQSDGMISPAGLDKCAKTSKVSDILSRSMVSCEDRVCVMQSLLMLRDLNKILRNTGSRCESIRLLSSSYVFNFTGTLTEFAKPILNRKLEIRHPDSNNIVLPNIELHMDILTANPNQLKGLPMNITALFSNAVSHSIIEELMLLANKTAARFIQKRRPDSNLIIRVHDKISDVRLGQLVNYLRKRGLDDIFEENTSRSNIVSGMRNVYKKYGLILYCTISEMLRDIFSSAKYKVYDKNAQTAEASTEHFGLNTDMYTHFTSPIRRAVDIVIHQIVYDIIDEKPVSDQSKSSSENESSDDVFSAEDIHTICKNSNINSKASKTFSRLVPTMTTRIPSICCIYKIKPTDRVVYSVLLYPTDLRQVIIVDEKTFDSNNTMKSLLMASPALPFMVRMNKEKIELHWRLPNKYANVEPENMRLYANEIYVQYLDDHNQGIKHPFQHNLSLDCNTKMVIQNIRIWSYLPVYIIQTKIQPERSVIMPISPLDKQFQEMVLFLKNYQKKSNLS</sequence>
<protein>
    <submittedName>
        <fullName evidence="3">Ssd1p-like RNAseII</fullName>
    </submittedName>
</protein>
<keyword evidence="4" id="KW-1185">Reference proteome</keyword>
<dbReference type="Pfam" id="PF00773">
    <property type="entry name" value="RNB"/>
    <property type="match status" value="1"/>
</dbReference>
<comment type="caution">
    <text evidence="3">The sequence shown here is derived from an EMBL/GenBank/DDBJ whole genome shotgun (WGS) entry which is preliminary data.</text>
</comment>
<dbReference type="SUPFAM" id="SSF50249">
    <property type="entry name" value="Nucleic acid-binding proteins"/>
    <property type="match status" value="2"/>
</dbReference>
<accession>A0ABQ8P308</accession>
<evidence type="ECO:0000313" key="4">
    <source>
        <dbReference type="Proteomes" id="UP001071777"/>
    </source>
</evidence>
<feature type="domain" description="RNB" evidence="2">
    <location>
        <begin position="340"/>
        <end position="762"/>
    </location>
</feature>
<feature type="compositionally biased region" description="Acidic residues" evidence="1">
    <location>
        <begin position="118"/>
        <end position="131"/>
    </location>
</feature>
<feature type="compositionally biased region" description="Basic and acidic residues" evidence="1">
    <location>
        <begin position="132"/>
        <end position="149"/>
    </location>
</feature>
<dbReference type="InterPro" id="IPR012340">
    <property type="entry name" value="NA-bd_OB-fold"/>
</dbReference>
<dbReference type="PANTHER" id="PTHR23355:SF9">
    <property type="entry name" value="DIS3-LIKE EXONUCLEASE 2"/>
    <property type="match status" value="1"/>
</dbReference>
<proteinExistence type="predicted"/>
<dbReference type="EMBL" id="JAPCXB010000193">
    <property type="protein sequence ID" value="KAJ1605149.1"/>
    <property type="molecule type" value="Genomic_DNA"/>
</dbReference>
<dbReference type="PANTHER" id="PTHR23355">
    <property type="entry name" value="RIBONUCLEASE"/>
    <property type="match status" value="1"/>
</dbReference>
<evidence type="ECO:0000259" key="2">
    <source>
        <dbReference type="SMART" id="SM00955"/>
    </source>
</evidence>
<name>A0ABQ8P308_9CRYT</name>
<dbReference type="InterPro" id="IPR001900">
    <property type="entry name" value="RNase_II/R"/>
</dbReference>